<gene>
    <name evidence="2" type="ORF">SAMN05216551_1071</name>
</gene>
<dbReference type="EMBL" id="FNLO01000007">
    <property type="protein sequence ID" value="SDV49031.1"/>
    <property type="molecule type" value="Genomic_DNA"/>
</dbReference>
<dbReference type="Proteomes" id="UP000243719">
    <property type="component" value="Unassembled WGS sequence"/>
</dbReference>
<name>A0A1H2PRC9_9BURK</name>
<reference evidence="3" key="1">
    <citation type="submission" date="2016-09" db="EMBL/GenBank/DDBJ databases">
        <authorList>
            <person name="Varghese N."/>
            <person name="Submissions S."/>
        </authorList>
    </citation>
    <scope>NUCLEOTIDE SEQUENCE [LARGE SCALE GENOMIC DNA]</scope>
    <source>
        <strain evidence="3">JS23</strain>
    </source>
</reference>
<evidence type="ECO:0000313" key="3">
    <source>
        <dbReference type="Proteomes" id="UP000243719"/>
    </source>
</evidence>
<proteinExistence type="predicted"/>
<sequence>QQSASHASAGLQCPHGSSERRSREWRQEGSRTASTLKRRLPQCRPPRGARRGILSDVPAMDQHHSRTIDDAPTPRHPDTPTPRHPDTPTPRHPDTPTPRHPDTPTSRHPDTPTPRRGICRQPWHILATFFVQYAGGTALFVEPRGVCTQRSVPIARPFGRPFARPFAPWTLLVSAAHPTPWLDNASTAEQRLTPDVGRVGTG</sequence>
<feature type="compositionally biased region" description="Basic and acidic residues" evidence="1">
    <location>
        <begin position="17"/>
        <end position="29"/>
    </location>
</feature>
<feature type="region of interest" description="Disordered" evidence="1">
    <location>
        <begin position="1"/>
        <end position="118"/>
    </location>
</feature>
<keyword evidence="3" id="KW-1185">Reference proteome</keyword>
<feature type="compositionally biased region" description="Basic and acidic residues" evidence="1">
    <location>
        <begin position="61"/>
        <end position="110"/>
    </location>
</feature>
<protein>
    <submittedName>
        <fullName evidence="2">Uncharacterized protein</fullName>
    </submittedName>
</protein>
<dbReference type="AlphaFoldDB" id="A0A1H2PRC9"/>
<accession>A0A1H2PRC9</accession>
<feature type="non-terminal residue" evidence="2">
    <location>
        <position position="1"/>
    </location>
</feature>
<evidence type="ECO:0000313" key="2">
    <source>
        <dbReference type="EMBL" id="SDV49031.1"/>
    </source>
</evidence>
<evidence type="ECO:0000256" key="1">
    <source>
        <dbReference type="SAM" id="MobiDB-lite"/>
    </source>
</evidence>
<organism evidence="2 3">
    <name type="scientific">Chitinasiproducens palmae</name>
    <dbReference type="NCBI Taxonomy" id="1770053"/>
    <lineage>
        <taxon>Bacteria</taxon>
        <taxon>Pseudomonadati</taxon>
        <taxon>Pseudomonadota</taxon>
        <taxon>Betaproteobacteria</taxon>
        <taxon>Burkholderiales</taxon>
        <taxon>Burkholderiaceae</taxon>
        <taxon>Chitinasiproducens</taxon>
    </lineage>
</organism>